<evidence type="ECO:0000313" key="3">
    <source>
        <dbReference type="Proteomes" id="UP000683360"/>
    </source>
</evidence>
<protein>
    <recommendedName>
        <fullName evidence="4">Apple domain-containing protein</fullName>
    </recommendedName>
</protein>
<evidence type="ECO:0000313" key="2">
    <source>
        <dbReference type="EMBL" id="CAG2234481.1"/>
    </source>
</evidence>
<comment type="caution">
    <text evidence="2">The sequence shown here is derived from an EMBL/GenBank/DDBJ whole genome shotgun (WGS) entry which is preliminary data.</text>
</comment>
<evidence type="ECO:0000256" key="1">
    <source>
        <dbReference type="SAM" id="SignalP"/>
    </source>
</evidence>
<name>A0A8S3TSA2_MYTED</name>
<dbReference type="SUPFAM" id="SSF57414">
    <property type="entry name" value="Hairpin loop containing domain-like"/>
    <property type="match status" value="1"/>
</dbReference>
<reference evidence="2" key="1">
    <citation type="submission" date="2021-03" db="EMBL/GenBank/DDBJ databases">
        <authorList>
            <person name="Bekaert M."/>
        </authorList>
    </citation>
    <scope>NUCLEOTIDE SEQUENCE</scope>
</reference>
<dbReference type="Proteomes" id="UP000683360">
    <property type="component" value="Unassembled WGS sequence"/>
</dbReference>
<proteinExistence type="predicted"/>
<sequence length="173" mass="19951">MISHFVHVLFFIVTIIVTSNGKRLTYASAKANANFSNIIVNNVSSIHVQLGQGQIQCLKSCLDNVYCMSFFYNLLIRECRHYEVDFTDPEDGVPEIGWKYYTVIRDCRINGLACPTSTGYTFVADICLCYRYESMRNNKTMVEQNCANEKASLIKIDRRLKQLEMERLLSKFT</sequence>
<accession>A0A8S3TSA2</accession>
<dbReference type="OrthoDB" id="6125778at2759"/>
<dbReference type="AlphaFoldDB" id="A0A8S3TSA2"/>
<feature type="signal peptide" evidence="1">
    <location>
        <begin position="1"/>
        <end position="21"/>
    </location>
</feature>
<organism evidence="2 3">
    <name type="scientific">Mytilus edulis</name>
    <name type="common">Blue mussel</name>
    <dbReference type="NCBI Taxonomy" id="6550"/>
    <lineage>
        <taxon>Eukaryota</taxon>
        <taxon>Metazoa</taxon>
        <taxon>Spiralia</taxon>
        <taxon>Lophotrochozoa</taxon>
        <taxon>Mollusca</taxon>
        <taxon>Bivalvia</taxon>
        <taxon>Autobranchia</taxon>
        <taxon>Pteriomorphia</taxon>
        <taxon>Mytilida</taxon>
        <taxon>Mytiloidea</taxon>
        <taxon>Mytilidae</taxon>
        <taxon>Mytilinae</taxon>
        <taxon>Mytilus</taxon>
    </lineage>
</organism>
<keyword evidence="3" id="KW-1185">Reference proteome</keyword>
<feature type="chain" id="PRO_5035832572" description="Apple domain-containing protein" evidence="1">
    <location>
        <begin position="22"/>
        <end position="173"/>
    </location>
</feature>
<dbReference type="EMBL" id="CAJPWZ010002243">
    <property type="protein sequence ID" value="CAG2234481.1"/>
    <property type="molecule type" value="Genomic_DNA"/>
</dbReference>
<keyword evidence="1" id="KW-0732">Signal</keyword>
<evidence type="ECO:0008006" key="4">
    <source>
        <dbReference type="Google" id="ProtNLM"/>
    </source>
</evidence>
<gene>
    <name evidence="2" type="ORF">MEDL_47115</name>
</gene>